<protein>
    <submittedName>
        <fullName evidence="2">DUF885 domain-containing protein</fullName>
    </submittedName>
</protein>
<keyword evidence="1" id="KW-0732">Signal</keyword>
<evidence type="ECO:0000256" key="1">
    <source>
        <dbReference type="SAM" id="SignalP"/>
    </source>
</evidence>
<reference evidence="2" key="1">
    <citation type="submission" date="2022-07" db="EMBL/GenBank/DDBJ databases">
        <title>Tahibacter sp., a new gammaproteobacterium isolated from the silt sample collected at pig farm.</title>
        <authorList>
            <person name="Chen H."/>
        </authorList>
    </citation>
    <scope>NUCLEOTIDE SEQUENCE</scope>
    <source>
        <strain evidence="2">P2K</strain>
    </source>
</reference>
<dbReference type="PANTHER" id="PTHR33361">
    <property type="entry name" value="GLR0591 PROTEIN"/>
    <property type="match status" value="1"/>
</dbReference>
<dbReference type="PROSITE" id="PS51257">
    <property type="entry name" value="PROKAR_LIPOPROTEIN"/>
    <property type="match status" value="1"/>
</dbReference>
<organism evidence="2 3">
    <name type="scientific">Tahibacter harae</name>
    <dbReference type="NCBI Taxonomy" id="2963937"/>
    <lineage>
        <taxon>Bacteria</taxon>
        <taxon>Pseudomonadati</taxon>
        <taxon>Pseudomonadota</taxon>
        <taxon>Gammaproteobacteria</taxon>
        <taxon>Lysobacterales</taxon>
        <taxon>Rhodanobacteraceae</taxon>
        <taxon>Tahibacter</taxon>
    </lineage>
</organism>
<dbReference type="Proteomes" id="UP001165498">
    <property type="component" value="Unassembled WGS sequence"/>
</dbReference>
<sequence>MTRSRRSYPIRALIAALGAALFGAACTPAVRQEAATPPAAAAAPVVVPDPVAELNALADRYVDAVLDFDPTVTYFTGLPVKAHDRLPRNSAADIAALEQQEDAMLAELDRIAAAPLQGTPHAVTYAILRESLESSRDLRICHRERWTVSHMNGWLSGLAEAAQAQPVATAQERSDAVARWSGLGAFIDNDIANQRNGLATGYSAPRSVVDRVLKQLDGMLAGKPEALPFYSPAERSDDAAFKAQMRQVMLDKVQPALQRYRDFLAKEYRAKARESVALSALPDGAACYAAQLRSYTTLKRSPREVYELGQKTVADNEAVVAELGQRLFGTRDIPTIIKKVEKEKKNLFKSEQELLDYSRAGLDRARELSAPLFARMPKQPAVIEPFPEFQRGSGVSSHYIPSTDPAKPGEFRIQLENWRTETRGAAEITLVHETWPGHHLQIALANELPPSHRIVKLGFNSAYLEGWGRYSERLAEEAGIYQTEYARISRRIWPARGMVGDPGLHLFGWTRQQAIDYFAATGRFGRKGAEDLIDRIAVMPAQLTSYDSGGLEIFALREQAERELGAKFDIRQFHSQVIDQGVVPLALLRQNVERWIAQTK</sequence>
<feature type="signal peptide" evidence="1">
    <location>
        <begin position="1"/>
        <end position="31"/>
    </location>
</feature>
<dbReference type="Pfam" id="PF05960">
    <property type="entry name" value="DUF885"/>
    <property type="match status" value="1"/>
</dbReference>
<comment type="caution">
    <text evidence="2">The sequence shown here is derived from an EMBL/GenBank/DDBJ whole genome shotgun (WGS) entry which is preliminary data.</text>
</comment>
<keyword evidence="3" id="KW-1185">Reference proteome</keyword>
<name>A0ABT1QYT9_9GAMM</name>
<dbReference type="InterPro" id="IPR010281">
    <property type="entry name" value="DUF885"/>
</dbReference>
<accession>A0ABT1QYT9</accession>
<proteinExistence type="predicted"/>
<evidence type="ECO:0000313" key="3">
    <source>
        <dbReference type="Proteomes" id="UP001165498"/>
    </source>
</evidence>
<dbReference type="RefSeq" id="WP_255916607.1">
    <property type="nucleotide sequence ID" value="NZ_JANFQO010000030.1"/>
</dbReference>
<evidence type="ECO:0000313" key="2">
    <source>
        <dbReference type="EMBL" id="MCQ4167420.1"/>
    </source>
</evidence>
<gene>
    <name evidence="2" type="ORF">NM961_22115</name>
</gene>
<dbReference type="EMBL" id="JANFQO010000030">
    <property type="protein sequence ID" value="MCQ4167420.1"/>
    <property type="molecule type" value="Genomic_DNA"/>
</dbReference>
<dbReference type="PANTHER" id="PTHR33361:SF2">
    <property type="entry name" value="DUF885 DOMAIN-CONTAINING PROTEIN"/>
    <property type="match status" value="1"/>
</dbReference>
<feature type="chain" id="PRO_5046310350" evidence="1">
    <location>
        <begin position="32"/>
        <end position="600"/>
    </location>
</feature>